<gene>
    <name evidence="1" type="ORF">CHARACLAT_014848</name>
</gene>
<evidence type="ECO:0000313" key="1">
    <source>
        <dbReference type="EMBL" id="MED6293848.1"/>
    </source>
</evidence>
<dbReference type="Proteomes" id="UP001352852">
    <property type="component" value="Unassembled WGS sequence"/>
</dbReference>
<protein>
    <recommendedName>
        <fullName evidence="3">Secreted protein</fullName>
    </recommendedName>
</protein>
<keyword evidence="2" id="KW-1185">Reference proteome</keyword>
<comment type="caution">
    <text evidence="1">The sequence shown here is derived from an EMBL/GenBank/DDBJ whole genome shotgun (WGS) entry which is preliminary data.</text>
</comment>
<organism evidence="1 2">
    <name type="scientific">Characodon lateralis</name>
    <dbReference type="NCBI Taxonomy" id="208331"/>
    <lineage>
        <taxon>Eukaryota</taxon>
        <taxon>Metazoa</taxon>
        <taxon>Chordata</taxon>
        <taxon>Craniata</taxon>
        <taxon>Vertebrata</taxon>
        <taxon>Euteleostomi</taxon>
        <taxon>Actinopterygii</taxon>
        <taxon>Neopterygii</taxon>
        <taxon>Teleostei</taxon>
        <taxon>Neoteleostei</taxon>
        <taxon>Acanthomorphata</taxon>
        <taxon>Ovalentaria</taxon>
        <taxon>Atherinomorphae</taxon>
        <taxon>Cyprinodontiformes</taxon>
        <taxon>Goodeidae</taxon>
        <taxon>Characodon</taxon>
    </lineage>
</organism>
<accession>A0ABU7F5D2</accession>
<evidence type="ECO:0008006" key="3">
    <source>
        <dbReference type="Google" id="ProtNLM"/>
    </source>
</evidence>
<evidence type="ECO:0000313" key="2">
    <source>
        <dbReference type="Proteomes" id="UP001352852"/>
    </source>
</evidence>
<dbReference type="EMBL" id="JAHUTJ010074901">
    <property type="protein sequence ID" value="MED6293848.1"/>
    <property type="molecule type" value="Genomic_DNA"/>
</dbReference>
<proteinExistence type="predicted"/>
<name>A0ABU7F5D2_9TELE</name>
<reference evidence="1 2" key="1">
    <citation type="submission" date="2021-06" db="EMBL/GenBank/DDBJ databases">
        <authorList>
            <person name="Palmer J.M."/>
        </authorList>
    </citation>
    <scope>NUCLEOTIDE SEQUENCE [LARGE SCALE GENOMIC DNA]</scope>
    <source>
        <strain evidence="1 2">CL_MEX2019</strain>
        <tissue evidence="1">Muscle</tissue>
    </source>
</reference>
<sequence length="76" mass="8566">MVKQRRVRAHPCCAAVSPLCCRRGSWKQRRGYCGCALFVNRRGSWCAVQAWFAHFFQMAASAGTCCTQDTQFRSTG</sequence>